<dbReference type="GO" id="GO:0010181">
    <property type="term" value="F:FMN binding"/>
    <property type="evidence" value="ECO:0007669"/>
    <property type="project" value="InterPro"/>
</dbReference>
<dbReference type="Proteomes" id="UP000247555">
    <property type="component" value="Unassembled WGS sequence"/>
</dbReference>
<comment type="cofactor">
    <cofactor evidence="6">
        <name>FMN</name>
        <dbReference type="ChEBI" id="CHEBI:58210"/>
    </cofactor>
</comment>
<keyword evidence="3 6" id="KW-0285">Flavoprotein</keyword>
<dbReference type="InterPro" id="IPR010209">
    <property type="entry name" value="Ion_transpt_RnfG/RsxG"/>
</dbReference>
<keyword evidence="4 6" id="KW-0288">FMN</keyword>
<dbReference type="Pfam" id="PF04205">
    <property type="entry name" value="FMN_bind"/>
    <property type="match status" value="1"/>
</dbReference>
<dbReference type="NCBIfam" id="TIGR01947">
    <property type="entry name" value="rnfG"/>
    <property type="match status" value="1"/>
</dbReference>
<dbReference type="OrthoDB" id="9784165at2"/>
<evidence type="ECO:0000256" key="2">
    <source>
        <dbReference type="ARBA" id="ARBA00022553"/>
    </source>
</evidence>
<keyword evidence="6" id="KW-0812">Transmembrane</keyword>
<comment type="subunit">
    <text evidence="6">The complex is composed of six subunits: RnfA, RnfB, RnfC, RnfD, RnfE and RnfG.</text>
</comment>
<keyword evidence="6" id="KW-1003">Cell membrane</keyword>
<proteinExistence type="inferred from homology"/>
<dbReference type="PANTHER" id="PTHR36118">
    <property type="entry name" value="ION-TRANSLOCATING OXIDOREDUCTASE COMPLEX SUBUNIT G"/>
    <property type="match status" value="1"/>
</dbReference>
<protein>
    <recommendedName>
        <fullName evidence="6">Ion-translocating oxidoreductase complex subunit G</fullName>
        <ecNumber evidence="6">7.-.-.-</ecNumber>
    </recommendedName>
    <alternativeName>
        <fullName evidence="6">Rnf electron transport complex subunit G</fullName>
    </alternativeName>
</protein>
<evidence type="ECO:0000256" key="5">
    <source>
        <dbReference type="ARBA" id="ARBA00022982"/>
    </source>
</evidence>
<evidence type="ECO:0000256" key="6">
    <source>
        <dbReference type="HAMAP-Rule" id="MF_00479"/>
    </source>
</evidence>
<keyword evidence="2 6" id="KW-0597">Phosphoprotein</keyword>
<keyword evidence="6" id="KW-1133">Transmembrane helix</keyword>
<name>A0A318L2W7_9NEIS</name>
<keyword evidence="1 6" id="KW-0813">Transport</keyword>
<comment type="subcellular location">
    <subcellularLocation>
        <location evidence="6">Cell inner membrane</location>
        <topology evidence="6">Single-pass membrane protein</topology>
    </subcellularLocation>
</comment>
<comment type="caution">
    <text evidence="8">The sequence shown here is derived from an EMBL/GenBank/DDBJ whole genome shotgun (WGS) entry which is preliminary data.</text>
</comment>
<feature type="domain" description="FMN-binding" evidence="7">
    <location>
        <begin position="100"/>
        <end position="192"/>
    </location>
</feature>
<comment type="function">
    <text evidence="6">Part of a membrane-bound complex that couples electron transfer with translocation of ions across the membrane.</text>
</comment>
<evidence type="ECO:0000259" key="7">
    <source>
        <dbReference type="SMART" id="SM00900"/>
    </source>
</evidence>
<keyword evidence="6" id="KW-0997">Cell inner membrane</keyword>
<dbReference type="SMART" id="SM00900">
    <property type="entry name" value="FMN_bind"/>
    <property type="match status" value="1"/>
</dbReference>
<dbReference type="PANTHER" id="PTHR36118:SF1">
    <property type="entry name" value="ION-TRANSLOCATING OXIDOREDUCTASE COMPLEX SUBUNIT G"/>
    <property type="match status" value="1"/>
</dbReference>
<organism evidence="8 9">
    <name type="scientific">Rivihabitans pingtungensis</name>
    <dbReference type="NCBI Taxonomy" id="1054498"/>
    <lineage>
        <taxon>Bacteria</taxon>
        <taxon>Pseudomonadati</taxon>
        <taxon>Pseudomonadota</taxon>
        <taxon>Betaproteobacteria</taxon>
        <taxon>Neisseriales</taxon>
        <taxon>Aquaspirillaceae</taxon>
        <taxon>Rivihabitans</taxon>
    </lineage>
</organism>
<sequence length="202" mass="21404">MNLDAIREKLGYQPVLLGVVALVVSGALALAATSTHDAIAAAEAADLRNSLSDVLPKGFADNDLVKDVVTLQYKDKPLTIYRARLGSALKGVVFQVSERGYSGEILVLMAVDVDGKMLGARVLKHTETPGLGDKIEIAKDKWILSFNGKSLGEPPADKWGVKKDGGVFDQFAGATITPRAVVKAVKGGMLFFSEHKAEILGG</sequence>
<dbReference type="GO" id="GO:0009055">
    <property type="term" value="F:electron transfer activity"/>
    <property type="evidence" value="ECO:0007669"/>
    <property type="project" value="InterPro"/>
</dbReference>
<keyword evidence="6" id="KW-0472">Membrane</keyword>
<dbReference type="RefSeq" id="WP_110390165.1">
    <property type="nucleotide sequence ID" value="NZ_QJKI01000005.1"/>
</dbReference>
<feature type="modified residue" description="FMN phosphoryl threonine" evidence="6">
    <location>
        <position position="175"/>
    </location>
</feature>
<dbReference type="NCBIfam" id="NF002519">
    <property type="entry name" value="PRK01908.1"/>
    <property type="match status" value="1"/>
</dbReference>
<evidence type="ECO:0000313" key="8">
    <source>
        <dbReference type="EMBL" id="PXX79863.1"/>
    </source>
</evidence>
<dbReference type="InterPro" id="IPR007329">
    <property type="entry name" value="FMN-bd"/>
</dbReference>
<keyword evidence="6" id="KW-1278">Translocase</keyword>
<evidence type="ECO:0000256" key="3">
    <source>
        <dbReference type="ARBA" id="ARBA00022630"/>
    </source>
</evidence>
<evidence type="ECO:0000256" key="1">
    <source>
        <dbReference type="ARBA" id="ARBA00022448"/>
    </source>
</evidence>
<evidence type="ECO:0000256" key="4">
    <source>
        <dbReference type="ARBA" id="ARBA00022643"/>
    </source>
</evidence>
<dbReference type="HAMAP" id="MF_00479">
    <property type="entry name" value="RsxG_RnfG"/>
    <property type="match status" value="1"/>
</dbReference>
<keyword evidence="5 6" id="KW-0249">Electron transport</keyword>
<evidence type="ECO:0000313" key="9">
    <source>
        <dbReference type="Proteomes" id="UP000247555"/>
    </source>
</evidence>
<gene>
    <name evidence="6" type="primary">rnfG</name>
    <name evidence="8" type="ORF">DFR34_10561</name>
</gene>
<dbReference type="EC" id="7.-.-.-" evidence="6"/>
<keyword evidence="9" id="KW-1185">Reference proteome</keyword>
<accession>A0A318L2W7</accession>
<reference evidence="8 9" key="1">
    <citation type="submission" date="2018-05" db="EMBL/GenBank/DDBJ databases">
        <title>Genomic Encyclopedia of Type Strains, Phase IV (KMG-IV): sequencing the most valuable type-strain genomes for metagenomic binning, comparative biology and taxonomic classification.</title>
        <authorList>
            <person name="Goeker M."/>
        </authorList>
    </citation>
    <scope>NUCLEOTIDE SEQUENCE [LARGE SCALE GENOMIC DNA]</scope>
    <source>
        <strain evidence="8 9">DSM 29661</strain>
    </source>
</reference>
<dbReference type="PIRSF" id="PIRSF006091">
    <property type="entry name" value="E_trnsport_RnfG"/>
    <property type="match status" value="1"/>
</dbReference>
<dbReference type="GO" id="GO:0005886">
    <property type="term" value="C:plasma membrane"/>
    <property type="evidence" value="ECO:0007669"/>
    <property type="project" value="UniProtKB-SubCell"/>
</dbReference>
<comment type="similarity">
    <text evidence="6">Belongs to the RnfG family.</text>
</comment>
<dbReference type="EMBL" id="QJKI01000005">
    <property type="protein sequence ID" value="PXX79863.1"/>
    <property type="molecule type" value="Genomic_DNA"/>
</dbReference>
<dbReference type="GO" id="GO:0022900">
    <property type="term" value="P:electron transport chain"/>
    <property type="evidence" value="ECO:0007669"/>
    <property type="project" value="UniProtKB-UniRule"/>
</dbReference>
<dbReference type="AlphaFoldDB" id="A0A318L2W7"/>